<accession>A0A1S1L819</accession>
<feature type="domain" description="NADP-dependent oxidoreductase" evidence="2">
    <location>
        <begin position="16"/>
        <end position="321"/>
    </location>
</feature>
<dbReference type="InterPro" id="IPR023210">
    <property type="entry name" value="NADP_OxRdtase_dom"/>
</dbReference>
<dbReference type="OrthoDB" id="9768793at2"/>
<dbReference type="CDD" id="cd19079">
    <property type="entry name" value="AKR_EcYajO-like"/>
    <property type="match status" value="1"/>
</dbReference>
<evidence type="ECO:0000259" key="2">
    <source>
        <dbReference type="Pfam" id="PF00248"/>
    </source>
</evidence>
<evidence type="ECO:0000313" key="4">
    <source>
        <dbReference type="Proteomes" id="UP000179616"/>
    </source>
</evidence>
<dbReference type="SUPFAM" id="SSF51430">
    <property type="entry name" value="NAD(P)-linked oxidoreductase"/>
    <property type="match status" value="1"/>
</dbReference>
<organism evidence="3 4">
    <name type="scientific">Mycobacteroides franklinii</name>
    <dbReference type="NCBI Taxonomy" id="948102"/>
    <lineage>
        <taxon>Bacteria</taxon>
        <taxon>Bacillati</taxon>
        <taxon>Actinomycetota</taxon>
        <taxon>Actinomycetes</taxon>
        <taxon>Mycobacteriales</taxon>
        <taxon>Mycobacteriaceae</taxon>
        <taxon>Mycobacteroides</taxon>
    </lineage>
</organism>
<dbReference type="EMBL" id="MLIK01000019">
    <property type="protein sequence ID" value="OHU21273.1"/>
    <property type="molecule type" value="Genomic_DNA"/>
</dbReference>
<dbReference type="Proteomes" id="UP000179616">
    <property type="component" value="Unassembled WGS sequence"/>
</dbReference>
<dbReference type="GeneID" id="57167408"/>
<comment type="caution">
    <text evidence="3">The sequence shown here is derived from an EMBL/GenBank/DDBJ whole genome shotgun (WGS) entry which is preliminary data.</text>
</comment>
<dbReference type="InterPro" id="IPR036812">
    <property type="entry name" value="NAD(P)_OxRdtase_dom_sf"/>
</dbReference>
<dbReference type="GO" id="GO:0016491">
    <property type="term" value="F:oxidoreductase activity"/>
    <property type="evidence" value="ECO:0007669"/>
    <property type="project" value="UniProtKB-KW"/>
</dbReference>
<dbReference type="PANTHER" id="PTHR43364">
    <property type="entry name" value="NADH-SPECIFIC METHYLGLYOXAL REDUCTASE-RELATED"/>
    <property type="match status" value="1"/>
</dbReference>
<evidence type="ECO:0000256" key="1">
    <source>
        <dbReference type="ARBA" id="ARBA00023002"/>
    </source>
</evidence>
<dbReference type="FunFam" id="3.20.20.100:FF:000004">
    <property type="entry name" value="Oxidoreductase, aldo/keto reductase"/>
    <property type="match status" value="1"/>
</dbReference>
<dbReference type="Gene3D" id="3.20.20.100">
    <property type="entry name" value="NADP-dependent oxidoreductase domain"/>
    <property type="match status" value="1"/>
</dbReference>
<gene>
    <name evidence="3" type="ORF">BKG76_11415</name>
</gene>
<dbReference type="Pfam" id="PF00248">
    <property type="entry name" value="Aldo_ket_red"/>
    <property type="match status" value="1"/>
</dbReference>
<proteinExistence type="predicted"/>
<keyword evidence="1" id="KW-0560">Oxidoreductase</keyword>
<dbReference type="PANTHER" id="PTHR43364:SF4">
    <property type="entry name" value="NAD(P)-LINKED OXIDOREDUCTASE SUPERFAMILY PROTEIN"/>
    <property type="match status" value="1"/>
</dbReference>
<protein>
    <submittedName>
        <fullName evidence="3">Alcohol dehydrogenase</fullName>
    </submittedName>
</protein>
<dbReference type="RefSeq" id="WP_070937740.1">
    <property type="nucleotide sequence ID" value="NZ_MLIK01000019.1"/>
</dbReference>
<dbReference type="GO" id="GO:0005829">
    <property type="term" value="C:cytosol"/>
    <property type="evidence" value="ECO:0007669"/>
    <property type="project" value="UniProtKB-ARBA"/>
</dbReference>
<reference evidence="3 4" key="1">
    <citation type="submission" date="2016-10" db="EMBL/GenBank/DDBJ databases">
        <title>Evaluation of Human, Veterinary and Environmental Mycobacterium chelonae Isolates by Core Genome Phylogenomic Analysis, Targeted Gene Comparison, and Anti-microbial Susceptibility Patterns: A Tale of Mistaken Identities.</title>
        <authorList>
            <person name="Fogelson S.B."/>
            <person name="Camus A.C."/>
            <person name="Lorenz W."/>
            <person name="Vasireddy R."/>
            <person name="Vasireddy S."/>
            <person name="Smith T."/>
            <person name="Brown-Elliott B.A."/>
            <person name="Wallace R.J.Jr."/>
            <person name="Hasan N.A."/>
            <person name="Reischl U."/>
            <person name="Sanchez S."/>
        </authorList>
    </citation>
    <scope>NUCLEOTIDE SEQUENCE [LARGE SCALE GENOMIC DNA]</scope>
    <source>
        <strain evidence="3 4">1559</strain>
    </source>
</reference>
<dbReference type="InterPro" id="IPR050523">
    <property type="entry name" value="AKR_Detox_Biosynth"/>
</dbReference>
<dbReference type="STRING" id="948102.BKG76_11415"/>
<evidence type="ECO:0000313" key="3">
    <source>
        <dbReference type="EMBL" id="OHU21273.1"/>
    </source>
</evidence>
<sequence length="330" mass="36679">MEYTRLGNSGLHVSSIALGCMSFGRPGAGRDWALDEDQAAAIFRAAVDLGITFWDTANVYSAGTSEEITGAAIDTYTRRDALVLATKVWGHMGDGPGGQGLSRRAIFEQVDASLRRLGTDYIDLYQIHRFDPHTPVGETMEALHDVVKAGKARYLGASSMWAWQFAKMQHTAQQHGWTPFISMQSQYHLLQREEEREMFPLLADQQVGSIPWSPLGGGFLTRPWGDDRNTARGAEAEQRRRDMYGNPTVLDEDKKVVDAVERIARDRNVSMAQVAMAWVLKNPVVDAPIVGATKTDHLVDAAAAVDLSLTVDEIKVLEQHYAIRRPTYYQ</sequence>
<dbReference type="AlphaFoldDB" id="A0A1S1L819"/>
<name>A0A1S1L819_9MYCO</name>
<dbReference type="PROSITE" id="PS51257">
    <property type="entry name" value="PROKAR_LIPOPROTEIN"/>
    <property type="match status" value="1"/>
</dbReference>